<gene>
    <name evidence="2" type="ORF">FE840_001470</name>
</gene>
<feature type="compositionally biased region" description="Basic and acidic residues" evidence="1">
    <location>
        <begin position="1"/>
        <end position="21"/>
    </location>
</feature>
<dbReference type="Proteomes" id="UP000308530">
    <property type="component" value="Chromosome"/>
</dbReference>
<proteinExistence type="predicted"/>
<protein>
    <submittedName>
        <fullName evidence="2">Uncharacterized protein</fullName>
    </submittedName>
</protein>
<name>A0ABX6QIC8_9HYPH</name>
<evidence type="ECO:0000256" key="1">
    <source>
        <dbReference type="SAM" id="MobiDB-lite"/>
    </source>
</evidence>
<accession>A0ABX6QIC8</accession>
<reference evidence="2 3" key="1">
    <citation type="submission" date="2020-06" db="EMBL/GenBank/DDBJ databases">
        <title>Genome sequence of Rhizobium sp strain ADMK78.</title>
        <authorList>
            <person name="Rahi P."/>
        </authorList>
    </citation>
    <scope>NUCLEOTIDE SEQUENCE [LARGE SCALE GENOMIC DNA]</scope>
    <source>
        <strain evidence="2 3">ADMK78</strain>
    </source>
</reference>
<keyword evidence="3" id="KW-1185">Reference proteome</keyword>
<feature type="region of interest" description="Disordered" evidence="1">
    <location>
        <begin position="1"/>
        <end position="55"/>
    </location>
</feature>
<organism evidence="2 3">
    <name type="scientific">Peteryoungia desertarenae</name>
    <dbReference type="NCBI Taxonomy" id="1813451"/>
    <lineage>
        <taxon>Bacteria</taxon>
        <taxon>Pseudomonadati</taxon>
        <taxon>Pseudomonadota</taxon>
        <taxon>Alphaproteobacteria</taxon>
        <taxon>Hyphomicrobiales</taxon>
        <taxon>Rhizobiaceae</taxon>
        <taxon>Peteryoungia</taxon>
    </lineage>
</organism>
<sequence>MNEKNEADVRKPEKEEFKDHGVISAGPEAHRNEGAKPGDARDPVKDKDADLARKD</sequence>
<dbReference type="EMBL" id="CP058350">
    <property type="protein sequence ID" value="QLF68328.1"/>
    <property type="molecule type" value="Genomic_DNA"/>
</dbReference>
<evidence type="ECO:0000313" key="2">
    <source>
        <dbReference type="EMBL" id="QLF68328.1"/>
    </source>
</evidence>
<dbReference type="RefSeq" id="WP_171033760.1">
    <property type="nucleotide sequence ID" value="NZ_CP058350.1"/>
</dbReference>
<evidence type="ECO:0000313" key="3">
    <source>
        <dbReference type="Proteomes" id="UP000308530"/>
    </source>
</evidence>
<feature type="compositionally biased region" description="Basic and acidic residues" evidence="1">
    <location>
        <begin position="28"/>
        <end position="55"/>
    </location>
</feature>